<evidence type="ECO:0000313" key="1">
    <source>
        <dbReference type="EMBL" id="KAJ7622960.1"/>
    </source>
</evidence>
<proteinExistence type="predicted"/>
<dbReference type="EMBL" id="JARKIE010000640">
    <property type="protein sequence ID" value="KAJ7622960.1"/>
    <property type="molecule type" value="Genomic_DNA"/>
</dbReference>
<evidence type="ECO:0000313" key="2">
    <source>
        <dbReference type="Proteomes" id="UP001221757"/>
    </source>
</evidence>
<gene>
    <name evidence="1" type="ORF">B0H17DRAFT_1151537</name>
</gene>
<organism evidence="1 2">
    <name type="scientific">Mycena rosella</name>
    <name type="common">Pink bonnet</name>
    <name type="synonym">Agaricus rosellus</name>
    <dbReference type="NCBI Taxonomy" id="1033263"/>
    <lineage>
        <taxon>Eukaryota</taxon>
        <taxon>Fungi</taxon>
        <taxon>Dikarya</taxon>
        <taxon>Basidiomycota</taxon>
        <taxon>Agaricomycotina</taxon>
        <taxon>Agaricomycetes</taxon>
        <taxon>Agaricomycetidae</taxon>
        <taxon>Agaricales</taxon>
        <taxon>Marasmiineae</taxon>
        <taxon>Mycenaceae</taxon>
        <taxon>Mycena</taxon>
    </lineage>
</organism>
<protein>
    <submittedName>
        <fullName evidence="1">Uncharacterized protein</fullName>
    </submittedName>
</protein>
<accession>A0AAD7FGH1</accession>
<comment type="caution">
    <text evidence="1">The sequence shown here is derived from an EMBL/GenBank/DDBJ whole genome shotgun (WGS) entry which is preliminary data.</text>
</comment>
<reference evidence="1" key="1">
    <citation type="submission" date="2023-03" db="EMBL/GenBank/DDBJ databases">
        <title>Massive genome expansion in bonnet fungi (Mycena s.s.) driven by repeated elements and novel gene families across ecological guilds.</title>
        <authorList>
            <consortium name="Lawrence Berkeley National Laboratory"/>
            <person name="Harder C.B."/>
            <person name="Miyauchi S."/>
            <person name="Viragh M."/>
            <person name="Kuo A."/>
            <person name="Thoen E."/>
            <person name="Andreopoulos B."/>
            <person name="Lu D."/>
            <person name="Skrede I."/>
            <person name="Drula E."/>
            <person name="Henrissat B."/>
            <person name="Morin E."/>
            <person name="Kohler A."/>
            <person name="Barry K."/>
            <person name="LaButti K."/>
            <person name="Morin E."/>
            <person name="Salamov A."/>
            <person name="Lipzen A."/>
            <person name="Mereny Z."/>
            <person name="Hegedus B."/>
            <person name="Baldrian P."/>
            <person name="Stursova M."/>
            <person name="Weitz H."/>
            <person name="Taylor A."/>
            <person name="Grigoriev I.V."/>
            <person name="Nagy L.G."/>
            <person name="Martin F."/>
            <person name="Kauserud H."/>
        </authorList>
    </citation>
    <scope>NUCLEOTIDE SEQUENCE</scope>
    <source>
        <strain evidence="1">CBHHK067</strain>
    </source>
</reference>
<name>A0AAD7FGH1_MYCRO</name>
<keyword evidence="2" id="KW-1185">Reference proteome</keyword>
<sequence length="325" mass="37280">MPPTSKDLSTTQTTAPWSGLNPPPVPLCYSYLDSTIPHRALQAFRGYLTHNDLWERRTPDTASTSWQQLRRLYQGLPIMQESWLGNVLTLLNLIVEALLEDLGLAKALLAYEPHLQFSQHGDKDWLTTAEDYPDVIEKLIEVMNDAGGPERRPLGLPISRPMVGGGCEKSDIPWVSNSQEWPQIAVGFNGRHLRLYSVSRPICHHPCALEWWNGRVADRLPHVTAQKERLWACTMRVENLAQQFCVNVSEDRSQILWGISVGKWRTRPQIDVGRQYHQFLIILELVFQFPTIAQALIERVGLNNADNNIRPEFLFRIEKRWKSSQ</sequence>
<dbReference type="Proteomes" id="UP001221757">
    <property type="component" value="Unassembled WGS sequence"/>
</dbReference>
<dbReference type="AlphaFoldDB" id="A0AAD7FGH1"/>